<dbReference type="AlphaFoldDB" id="A0A2P2MTG4"/>
<evidence type="ECO:0000313" key="1">
    <source>
        <dbReference type="EMBL" id="MBX33502.1"/>
    </source>
</evidence>
<proteinExistence type="predicted"/>
<name>A0A2P2MTG4_RHIMU</name>
<accession>A0A2P2MTG4</accession>
<sequence length="21" mass="2458">MWLGGVSVRVKAKQSQDRLIW</sequence>
<protein>
    <submittedName>
        <fullName evidence="1">Uncharacterized protein</fullName>
    </submittedName>
</protein>
<dbReference type="EMBL" id="GGEC01053018">
    <property type="protein sequence ID" value="MBX33502.1"/>
    <property type="molecule type" value="Transcribed_RNA"/>
</dbReference>
<reference evidence="1" key="1">
    <citation type="submission" date="2018-02" db="EMBL/GenBank/DDBJ databases">
        <title>Rhizophora mucronata_Transcriptome.</title>
        <authorList>
            <person name="Meera S.P."/>
            <person name="Sreeshan A."/>
            <person name="Augustine A."/>
        </authorList>
    </citation>
    <scope>NUCLEOTIDE SEQUENCE</scope>
    <source>
        <tissue evidence="1">Leaf</tissue>
    </source>
</reference>
<organism evidence="1">
    <name type="scientific">Rhizophora mucronata</name>
    <name type="common">Asiatic mangrove</name>
    <dbReference type="NCBI Taxonomy" id="61149"/>
    <lineage>
        <taxon>Eukaryota</taxon>
        <taxon>Viridiplantae</taxon>
        <taxon>Streptophyta</taxon>
        <taxon>Embryophyta</taxon>
        <taxon>Tracheophyta</taxon>
        <taxon>Spermatophyta</taxon>
        <taxon>Magnoliopsida</taxon>
        <taxon>eudicotyledons</taxon>
        <taxon>Gunneridae</taxon>
        <taxon>Pentapetalae</taxon>
        <taxon>rosids</taxon>
        <taxon>fabids</taxon>
        <taxon>Malpighiales</taxon>
        <taxon>Rhizophoraceae</taxon>
        <taxon>Rhizophora</taxon>
    </lineage>
</organism>